<evidence type="ECO:0000256" key="1">
    <source>
        <dbReference type="SAM" id="Phobius"/>
    </source>
</evidence>
<keyword evidence="1" id="KW-0812">Transmembrane</keyword>
<dbReference type="Pfam" id="PF17784">
    <property type="entry name" value="Sulfotransfer_4"/>
    <property type="match status" value="1"/>
</dbReference>
<comment type="caution">
    <text evidence="2">The sequence shown here is derived from an EMBL/GenBank/DDBJ whole genome shotgun (WGS) entry which is preliminary data.</text>
</comment>
<dbReference type="InterPro" id="IPR027417">
    <property type="entry name" value="P-loop_NTPase"/>
</dbReference>
<name>A0AA38RF80_9PEZI</name>
<keyword evidence="1" id="KW-0472">Membrane</keyword>
<proteinExistence type="predicted"/>
<dbReference type="AlphaFoldDB" id="A0AA38RF80"/>
<keyword evidence="1" id="KW-1133">Transmembrane helix</keyword>
<organism evidence="2 3">
    <name type="scientific">Pleurostoma richardsiae</name>
    <dbReference type="NCBI Taxonomy" id="41990"/>
    <lineage>
        <taxon>Eukaryota</taxon>
        <taxon>Fungi</taxon>
        <taxon>Dikarya</taxon>
        <taxon>Ascomycota</taxon>
        <taxon>Pezizomycotina</taxon>
        <taxon>Sordariomycetes</taxon>
        <taxon>Sordariomycetidae</taxon>
        <taxon>Calosphaeriales</taxon>
        <taxon>Pleurostomataceae</taxon>
        <taxon>Pleurostoma</taxon>
    </lineage>
</organism>
<dbReference type="Proteomes" id="UP001174694">
    <property type="component" value="Unassembled WGS sequence"/>
</dbReference>
<reference evidence="2" key="1">
    <citation type="submission" date="2022-07" db="EMBL/GenBank/DDBJ databases">
        <title>Fungi with potential for degradation of polypropylene.</title>
        <authorList>
            <person name="Gostincar C."/>
        </authorList>
    </citation>
    <scope>NUCLEOTIDE SEQUENCE</scope>
    <source>
        <strain evidence="2">EXF-13308</strain>
    </source>
</reference>
<dbReference type="PANTHER" id="PTHR36978">
    <property type="entry name" value="P-LOOP CONTAINING NUCLEOTIDE TRIPHOSPHATE HYDROLASE"/>
    <property type="match status" value="1"/>
</dbReference>
<accession>A0AA38RF80</accession>
<dbReference type="Gene3D" id="3.40.50.300">
    <property type="entry name" value="P-loop containing nucleotide triphosphate hydrolases"/>
    <property type="match status" value="1"/>
</dbReference>
<gene>
    <name evidence="2" type="ORF">NKR23_g5963</name>
</gene>
<feature type="transmembrane region" description="Helical" evidence="1">
    <location>
        <begin position="259"/>
        <end position="284"/>
    </location>
</feature>
<protein>
    <submittedName>
        <fullName evidence="2">NAD dependent epimerase/dehydratase</fullName>
    </submittedName>
</protein>
<dbReference type="EMBL" id="JANBVO010000016">
    <property type="protein sequence ID" value="KAJ9144632.1"/>
    <property type="molecule type" value="Genomic_DNA"/>
</dbReference>
<dbReference type="InterPro" id="IPR040632">
    <property type="entry name" value="Sulfotransfer_4"/>
</dbReference>
<dbReference type="PANTHER" id="PTHR36978:SF4">
    <property type="entry name" value="P-LOOP CONTAINING NUCLEOSIDE TRIPHOSPHATE HYDROLASE PROTEIN"/>
    <property type="match status" value="1"/>
</dbReference>
<dbReference type="SUPFAM" id="SSF52540">
    <property type="entry name" value="P-loop containing nucleoside triphosphate hydrolases"/>
    <property type="match status" value="1"/>
</dbReference>
<evidence type="ECO:0000313" key="2">
    <source>
        <dbReference type="EMBL" id="KAJ9144632.1"/>
    </source>
</evidence>
<evidence type="ECO:0000313" key="3">
    <source>
        <dbReference type="Proteomes" id="UP001174694"/>
    </source>
</evidence>
<keyword evidence="3" id="KW-1185">Reference proteome</keyword>
<sequence length="286" mass="33317">MAYSAQYRPKPITDIFTKDTDINRRTCRRTVPMKVLILGLGRTGTASMREAMRRLGYNDTYHMMSCSIENPPDALMWMDALTAKYDGEGKPFTREDWDQLLGNCQAVCDWPAVAFAKELIEAYPEAKVVLTTRDVDPWHASTMKTFYWRAVLDPELRLLAWVDWAAGMYQPMIRKFFDTFFEGDFPGRGKQVFLRHCDEVRRLVPKERLLEYRVSEGWEPLCEFLEVPVPKGEPFPNINDNRIFVERSRRRNRMQMLNAGLRLLLVSTLAIACVMFAWVVMFGWSS</sequence>